<evidence type="ECO:0000313" key="3">
    <source>
        <dbReference type="Proteomes" id="UP001172681"/>
    </source>
</evidence>
<feature type="compositionally biased region" description="Low complexity" evidence="1">
    <location>
        <begin position="113"/>
        <end position="126"/>
    </location>
</feature>
<evidence type="ECO:0000313" key="2">
    <source>
        <dbReference type="EMBL" id="KAJ9647713.1"/>
    </source>
</evidence>
<evidence type="ECO:0000256" key="1">
    <source>
        <dbReference type="SAM" id="MobiDB-lite"/>
    </source>
</evidence>
<dbReference type="AlphaFoldDB" id="A0AA38YG03"/>
<accession>A0AA38YG03</accession>
<comment type="caution">
    <text evidence="2">The sequence shown here is derived from an EMBL/GenBank/DDBJ whole genome shotgun (WGS) entry which is preliminary data.</text>
</comment>
<feature type="region of interest" description="Disordered" evidence="1">
    <location>
        <begin position="109"/>
        <end position="209"/>
    </location>
</feature>
<keyword evidence="3" id="KW-1185">Reference proteome</keyword>
<gene>
    <name evidence="2" type="ORF">H2204_000343</name>
</gene>
<feature type="compositionally biased region" description="Low complexity" evidence="1">
    <location>
        <begin position="169"/>
        <end position="181"/>
    </location>
</feature>
<reference evidence="2" key="1">
    <citation type="submission" date="2022-10" db="EMBL/GenBank/DDBJ databases">
        <title>Culturing micro-colonial fungi from biological soil crusts in the Mojave desert and describing Neophaeococcomyces mojavensis, and introducing the new genera and species Taxawa tesnikishii.</title>
        <authorList>
            <person name="Kurbessoian T."/>
            <person name="Stajich J.E."/>
        </authorList>
    </citation>
    <scope>NUCLEOTIDE SEQUENCE</scope>
    <source>
        <strain evidence="2">TK_35</strain>
    </source>
</reference>
<feature type="compositionally biased region" description="Acidic residues" evidence="1">
    <location>
        <begin position="199"/>
        <end position="209"/>
    </location>
</feature>
<name>A0AA38YG03_9EURO</name>
<sequence length="209" mass="22678">MSQSAPNAPSVVVNSQNSRQQVPLRDYLNARVAPFLKKAITESLGVEYVAAHRGIGPWRSKDFSDLTSTIRAEFPLQWLGECLIHQSILYEGNPDRTNIRERFQYRFEDPKPQEQSVQQEQQQPLPSEAPPAPEPQAAQAEVPPHAQPEVAMNDDVPTGGDEASTVPGSTAEPTSSAAEAPVVNGTSEQADTTAQETPKDDDTEMGGTS</sequence>
<dbReference type="EMBL" id="JAPDRN010000001">
    <property type="protein sequence ID" value="KAJ9647713.1"/>
    <property type="molecule type" value="Genomic_DNA"/>
</dbReference>
<feature type="compositionally biased region" description="Low complexity" evidence="1">
    <location>
        <begin position="135"/>
        <end position="149"/>
    </location>
</feature>
<dbReference type="Proteomes" id="UP001172681">
    <property type="component" value="Unassembled WGS sequence"/>
</dbReference>
<feature type="compositionally biased region" description="Polar residues" evidence="1">
    <location>
        <begin position="184"/>
        <end position="196"/>
    </location>
</feature>
<organism evidence="2 3">
    <name type="scientific">Knufia peltigerae</name>
    <dbReference type="NCBI Taxonomy" id="1002370"/>
    <lineage>
        <taxon>Eukaryota</taxon>
        <taxon>Fungi</taxon>
        <taxon>Dikarya</taxon>
        <taxon>Ascomycota</taxon>
        <taxon>Pezizomycotina</taxon>
        <taxon>Eurotiomycetes</taxon>
        <taxon>Chaetothyriomycetidae</taxon>
        <taxon>Chaetothyriales</taxon>
        <taxon>Trichomeriaceae</taxon>
        <taxon>Knufia</taxon>
    </lineage>
</organism>
<proteinExistence type="predicted"/>
<protein>
    <submittedName>
        <fullName evidence="2">Uncharacterized protein</fullName>
    </submittedName>
</protein>